<proteinExistence type="inferred from homology"/>
<dbReference type="Gene3D" id="3.90.180.10">
    <property type="entry name" value="Medium-chain alcohol dehydrogenases, catalytic domain"/>
    <property type="match status" value="1"/>
</dbReference>
<dbReference type="InterPro" id="IPR020843">
    <property type="entry name" value="ER"/>
</dbReference>
<comment type="cofactor">
    <cofactor evidence="1 5">
        <name>Zn(2+)</name>
        <dbReference type="ChEBI" id="CHEBI:29105"/>
    </cofactor>
</comment>
<dbReference type="CDD" id="cd05283">
    <property type="entry name" value="CAD1"/>
    <property type="match status" value="1"/>
</dbReference>
<dbReference type="GO" id="GO:0008270">
    <property type="term" value="F:zinc ion binding"/>
    <property type="evidence" value="ECO:0007669"/>
    <property type="project" value="InterPro"/>
</dbReference>
<keyword evidence="2 5" id="KW-0479">Metal-binding</keyword>
<reference evidence="7" key="2">
    <citation type="submission" date="2023-02" db="EMBL/GenBank/DDBJ databases">
        <authorList>
            <consortium name="DOE Joint Genome Institute"/>
            <person name="Mondo S.J."/>
            <person name="Chang Y."/>
            <person name="Wang Y."/>
            <person name="Ahrendt S."/>
            <person name="Andreopoulos W."/>
            <person name="Barry K."/>
            <person name="Beard J."/>
            <person name="Benny G.L."/>
            <person name="Blankenship S."/>
            <person name="Bonito G."/>
            <person name="Cuomo C."/>
            <person name="Desiro A."/>
            <person name="Gervers K.A."/>
            <person name="Hundley H."/>
            <person name="Kuo A."/>
            <person name="LaButti K."/>
            <person name="Lang B.F."/>
            <person name="Lipzen A."/>
            <person name="O'Donnell K."/>
            <person name="Pangilinan J."/>
            <person name="Reynolds N."/>
            <person name="Sandor L."/>
            <person name="Smith M.W."/>
            <person name="Tsang A."/>
            <person name="Grigoriev I.V."/>
            <person name="Stajich J.E."/>
            <person name="Spatafora J.W."/>
        </authorList>
    </citation>
    <scope>NUCLEOTIDE SEQUENCE</scope>
    <source>
        <strain evidence="7">RSA 2281</strain>
    </source>
</reference>
<dbReference type="EMBL" id="JAIXMP010000018">
    <property type="protein sequence ID" value="KAI9258785.1"/>
    <property type="molecule type" value="Genomic_DNA"/>
</dbReference>
<organism evidence="7 8">
    <name type="scientific">Phascolomyces articulosus</name>
    <dbReference type="NCBI Taxonomy" id="60185"/>
    <lineage>
        <taxon>Eukaryota</taxon>
        <taxon>Fungi</taxon>
        <taxon>Fungi incertae sedis</taxon>
        <taxon>Mucoromycota</taxon>
        <taxon>Mucoromycotina</taxon>
        <taxon>Mucoromycetes</taxon>
        <taxon>Mucorales</taxon>
        <taxon>Lichtheimiaceae</taxon>
        <taxon>Phascolomyces</taxon>
    </lineage>
</organism>
<dbReference type="Pfam" id="PF08240">
    <property type="entry name" value="ADH_N"/>
    <property type="match status" value="1"/>
</dbReference>
<reference evidence="7" key="1">
    <citation type="journal article" date="2022" name="IScience">
        <title>Evolution of zygomycete secretomes and the origins of terrestrial fungal ecologies.</title>
        <authorList>
            <person name="Chang Y."/>
            <person name="Wang Y."/>
            <person name="Mondo S."/>
            <person name="Ahrendt S."/>
            <person name="Andreopoulos W."/>
            <person name="Barry K."/>
            <person name="Beard J."/>
            <person name="Benny G.L."/>
            <person name="Blankenship S."/>
            <person name="Bonito G."/>
            <person name="Cuomo C."/>
            <person name="Desiro A."/>
            <person name="Gervers K.A."/>
            <person name="Hundley H."/>
            <person name="Kuo A."/>
            <person name="LaButti K."/>
            <person name="Lang B.F."/>
            <person name="Lipzen A."/>
            <person name="O'Donnell K."/>
            <person name="Pangilinan J."/>
            <person name="Reynolds N."/>
            <person name="Sandor L."/>
            <person name="Smith M.E."/>
            <person name="Tsang A."/>
            <person name="Grigoriev I.V."/>
            <person name="Stajich J.E."/>
            <person name="Spatafora J.W."/>
        </authorList>
    </citation>
    <scope>NUCLEOTIDE SEQUENCE</scope>
    <source>
        <strain evidence="7">RSA 2281</strain>
    </source>
</reference>
<dbReference type="SUPFAM" id="SSF50129">
    <property type="entry name" value="GroES-like"/>
    <property type="match status" value="1"/>
</dbReference>
<accession>A0AAD5PCD0</accession>
<comment type="similarity">
    <text evidence="5">Belongs to the zinc-containing alcohol dehydrogenase family.</text>
</comment>
<dbReference type="PROSITE" id="PS00059">
    <property type="entry name" value="ADH_ZINC"/>
    <property type="match status" value="1"/>
</dbReference>
<dbReference type="InterPro" id="IPR029752">
    <property type="entry name" value="D-isomer_DH_CS1"/>
</dbReference>
<dbReference type="FunFam" id="3.40.50.720:FF:000022">
    <property type="entry name" value="Cinnamyl alcohol dehydrogenase"/>
    <property type="match status" value="1"/>
</dbReference>
<keyword evidence="3 5" id="KW-0862">Zinc</keyword>
<evidence type="ECO:0000313" key="8">
    <source>
        <dbReference type="Proteomes" id="UP001209540"/>
    </source>
</evidence>
<keyword evidence="4" id="KW-0560">Oxidoreductase</keyword>
<gene>
    <name evidence="7" type="ORF">BDA99DRAFT_514139</name>
</gene>
<dbReference type="InterPro" id="IPR011032">
    <property type="entry name" value="GroES-like_sf"/>
</dbReference>
<dbReference type="Gene3D" id="3.40.50.720">
    <property type="entry name" value="NAD(P)-binding Rossmann-like Domain"/>
    <property type="match status" value="1"/>
</dbReference>
<dbReference type="GO" id="GO:0016616">
    <property type="term" value="F:oxidoreductase activity, acting on the CH-OH group of donors, NAD or NADP as acceptor"/>
    <property type="evidence" value="ECO:0007669"/>
    <property type="project" value="InterPro"/>
</dbReference>
<dbReference type="PANTHER" id="PTHR42683">
    <property type="entry name" value="ALDEHYDE REDUCTASE"/>
    <property type="match status" value="1"/>
</dbReference>
<dbReference type="InterPro" id="IPR013149">
    <property type="entry name" value="ADH-like_C"/>
</dbReference>
<sequence>MHEQMKVLFIIKMCSVHSFDPILHIFFFMLSSPTSTVADNDSFYGWACPGKGQPLEWRQLPLKTFQDDDVEIKITHCGICATDLHVMNSDWGPTDYPCVLGHEIAGIVTKVGADISRLKVGDRVGIGAHCDSCHQCKECKNDQENLCRNGTTRTYTGHWSNGDKIYGGFGTKWRGKEHFVFKIPDNISNELAASYFCGGIATYAPLKKYGVTKGSRVGVIGLGGLGHFAVQWAKAMGAEVVVFSSSDKKREDAKALGADDYIVSSATTAFQENNCTLSHIIMCTSFGIEFDWSPYLSLMEPNGIFILTTAPGSFLEGIPASIMLHRQITIVGAAVGSPKQIRDMLTFASEKNVKPWIQKYPMEKIEDVILNVKGGKARFRIVLEV</sequence>
<dbReference type="Proteomes" id="UP001209540">
    <property type="component" value="Unassembled WGS sequence"/>
</dbReference>
<dbReference type="InterPro" id="IPR002328">
    <property type="entry name" value="ADH_Zn_CS"/>
</dbReference>
<dbReference type="AlphaFoldDB" id="A0AAD5PCD0"/>
<dbReference type="PROSITE" id="PS00065">
    <property type="entry name" value="D_2_HYDROXYACID_DH_1"/>
    <property type="match status" value="1"/>
</dbReference>
<dbReference type="InterPro" id="IPR047109">
    <property type="entry name" value="CAD-like"/>
</dbReference>
<evidence type="ECO:0000256" key="5">
    <source>
        <dbReference type="RuleBase" id="RU361277"/>
    </source>
</evidence>
<dbReference type="SUPFAM" id="SSF51735">
    <property type="entry name" value="NAD(P)-binding Rossmann-fold domains"/>
    <property type="match status" value="1"/>
</dbReference>
<comment type="caution">
    <text evidence="7">The sequence shown here is derived from an EMBL/GenBank/DDBJ whole genome shotgun (WGS) entry which is preliminary data.</text>
</comment>
<evidence type="ECO:0000259" key="6">
    <source>
        <dbReference type="SMART" id="SM00829"/>
    </source>
</evidence>
<evidence type="ECO:0000256" key="1">
    <source>
        <dbReference type="ARBA" id="ARBA00001947"/>
    </source>
</evidence>
<name>A0AAD5PCD0_9FUNG</name>
<evidence type="ECO:0000256" key="3">
    <source>
        <dbReference type="ARBA" id="ARBA00022833"/>
    </source>
</evidence>
<evidence type="ECO:0000256" key="2">
    <source>
        <dbReference type="ARBA" id="ARBA00022723"/>
    </source>
</evidence>
<evidence type="ECO:0000256" key="4">
    <source>
        <dbReference type="ARBA" id="ARBA00023002"/>
    </source>
</evidence>
<protein>
    <submittedName>
        <fullName evidence="7">Chaperonin 10-like protein</fullName>
    </submittedName>
</protein>
<dbReference type="Pfam" id="PF00107">
    <property type="entry name" value="ADH_zinc_N"/>
    <property type="match status" value="1"/>
</dbReference>
<feature type="domain" description="Enoyl reductase (ER)" evidence="6">
    <location>
        <begin position="52"/>
        <end position="383"/>
    </location>
</feature>
<keyword evidence="8" id="KW-1185">Reference proteome</keyword>
<dbReference type="InterPro" id="IPR036291">
    <property type="entry name" value="NAD(P)-bd_dom_sf"/>
</dbReference>
<dbReference type="InterPro" id="IPR013154">
    <property type="entry name" value="ADH-like_N"/>
</dbReference>
<evidence type="ECO:0000313" key="7">
    <source>
        <dbReference type="EMBL" id="KAI9258785.1"/>
    </source>
</evidence>
<dbReference type="SMART" id="SM00829">
    <property type="entry name" value="PKS_ER"/>
    <property type="match status" value="1"/>
</dbReference>